<sequence>MEQGPKTASITTQFFNNYPSNALQVSMSRSYSSFSELPTTTQHAMLLHCAALRLHPFIQVLPVCPPALLSTSPRLERFSPSPPRHLRPTQTLPSSLSAIRVPSLGISLPHASSAFHGTKKILGASEETIFPPALSPNKQHSLGSPNASSSGSNIS</sequence>
<dbReference type="EMBL" id="JAQOWY010000148">
    <property type="protein sequence ID" value="KAK1849262.1"/>
    <property type="molecule type" value="Genomic_DNA"/>
</dbReference>
<gene>
    <name evidence="2" type="ORF">CCHR01_08097</name>
</gene>
<feature type="compositionally biased region" description="Low complexity" evidence="1">
    <location>
        <begin position="141"/>
        <end position="155"/>
    </location>
</feature>
<protein>
    <submittedName>
        <fullName evidence="2">Uncharacterized protein</fullName>
    </submittedName>
</protein>
<name>A0AAD9AM08_9PEZI</name>
<reference evidence="2" key="1">
    <citation type="submission" date="2023-01" db="EMBL/GenBank/DDBJ databases">
        <title>Colletotrichum chrysophilum M932 genome sequence.</title>
        <authorList>
            <person name="Baroncelli R."/>
        </authorList>
    </citation>
    <scope>NUCLEOTIDE SEQUENCE</scope>
    <source>
        <strain evidence="2">M932</strain>
    </source>
</reference>
<feature type="region of interest" description="Disordered" evidence="1">
    <location>
        <begin position="130"/>
        <end position="155"/>
    </location>
</feature>
<feature type="region of interest" description="Disordered" evidence="1">
    <location>
        <begin position="75"/>
        <end position="94"/>
    </location>
</feature>
<proteinExistence type="predicted"/>
<evidence type="ECO:0000313" key="2">
    <source>
        <dbReference type="EMBL" id="KAK1849262.1"/>
    </source>
</evidence>
<evidence type="ECO:0000256" key="1">
    <source>
        <dbReference type="SAM" id="MobiDB-lite"/>
    </source>
</evidence>
<comment type="caution">
    <text evidence="2">The sequence shown here is derived from an EMBL/GenBank/DDBJ whole genome shotgun (WGS) entry which is preliminary data.</text>
</comment>
<dbReference type="AlphaFoldDB" id="A0AAD9AM08"/>
<dbReference type="Proteomes" id="UP001243330">
    <property type="component" value="Unassembled WGS sequence"/>
</dbReference>
<organism evidence="2 3">
    <name type="scientific">Colletotrichum chrysophilum</name>
    <dbReference type="NCBI Taxonomy" id="1836956"/>
    <lineage>
        <taxon>Eukaryota</taxon>
        <taxon>Fungi</taxon>
        <taxon>Dikarya</taxon>
        <taxon>Ascomycota</taxon>
        <taxon>Pezizomycotina</taxon>
        <taxon>Sordariomycetes</taxon>
        <taxon>Hypocreomycetidae</taxon>
        <taxon>Glomerellales</taxon>
        <taxon>Glomerellaceae</taxon>
        <taxon>Colletotrichum</taxon>
        <taxon>Colletotrichum gloeosporioides species complex</taxon>
    </lineage>
</organism>
<accession>A0AAD9AM08</accession>
<keyword evidence="3" id="KW-1185">Reference proteome</keyword>
<evidence type="ECO:0000313" key="3">
    <source>
        <dbReference type="Proteomes" id="UP001243330"/>
    </source>
</evidence>